<dbReference type="EMBL" id="JBJQND010000009">
    <property type="protein sequence ID" value="KAL3866961.1"/>
    <property type="molecule type" value="Genomic_DNA"/>
</dbReference>
<comment type="caution">
    <text evidence="2">The sequence shown here is derived from an EMBL/GenBank/DDBJ whole genome shotgun (WGS) entry which is preliminary data.</text>
</comment>
<accession>A0ABD3VYG5</accession>
<proteinExistence type="predicted"/>
<dbReference type="Proteomes" id="UP001634394">
    <property type="component" value="Unassembled WGS sequence"/>
</dbReference>
<keyword evidence="10" id="KW-1185">Reference proteome</keyword>
<evidence type="ECO:0000256" key="1">
    <source>
        <dbReference type="SAM" id="SignalP"/>
    </source>
</evidence>
<sequence>MSKASIIIFFLVCSLMVIHFTAAQGLFPDLCQCRRYCLSGEREDGPCRNYDPYGSIFRSVRCCPIYY</sequence>
<evidence type="ECO:0000313" key="4">
    <source>
        <dbReference type="EMBL" id="KAL3866639.1"/>
    </source>
</evidence>
<dbReference type="EMBL" id="JBJQND010000009">
    <property type="protein sequence ID" value="KAL3866963.1"/>
    <property type="molecule type" value="Genomic_DNA"/>
</dbReference>
<dbReference type="EMBL" id="JBJQND010000009">
    <property type="protein sequence ID" value="KAL3866637.1"/>
    <property type="molecule type" value="Genomic_DNA"/>
</dbReference>
<dbReference type="EMBL" id="JBJQND010000009">
    <property type="protein sequence ID" value="KAL3866638.1"/>
    <property type="molecule type" value="Genomic_DNA"/>
</dbReference>
<protein>
    <submittedName>
        <fullName evidence="2">Uncharacterized protein</fullName>
    </submittedName>
</protein>
<evidence type="ECO:0000313" key="9">
    <source>
        <dbReference type="EMBL" id="KAL3866965.1"/>
    </source>
</evidence>
<dbReference type="AlphaFoldDB" id="A0ABD3VYG5"/>
<dbReference type="EMBL" id="JBJQND010000009">
    <property type="protein sequence ID" value="KAL3866964.1"/>
    <property type="molecule type" value="Genomic_DNA"/>
</dbReference>
<reference evidence="2 10" key="1">
    <citation type="submission" date="2024-11" db="EMBL/GenBank/DDBJ databases">
        <title>Chromosome-level genome assembly of the freshwater bivalve Anodonta woodiana.</title>
        <authorList>
            <person name="Chen X."/>
        </authorList>
    </citation>
    <scope>NUCLEOTIDE SEQUENCE [LARGE SCALE GENOMIC DNA]</scope>
    <source>
        <strain evidence="2">MN2024</strain>
        <tissue evidence="2">Gills</tissue>
    </source>
</reference>
<keyword evidence="1" id="KW-0732">Signal</keyword>
<name>A0ABD3VYG5_SINWO</name>
<evidence type="ECO:0000313" key="5">
    <source>
        <dbReference type="EMBL" id="KAL3866640.1"/>
    </source>
</evidence>
<feature type="chain" id="PRO_5044725160" evidence="1">
    <location>
        <begin position="24"/>
        <end position="67"/>
    </location>
</feature>
<evidence type="ECO:0000313" key="8">
    <source>
        <dbReference type="EMBL" id="KAL3866964.1"/>
    </source>
</evidence>
<evidence type="ECO:0000313" key="3">
    <source>
        <dbReference type="EMBL" id="KAL3866638.1"/>
    </source>
</evidence>
<gene>
    <name evidence="2" type="ORF">ACJMK2_043921</name>
    <name evidence="3" type="ORF">ACJMK2_043922</name>
    <name evidence="4" type="ORF">ACJMK2_043923</name>
    <name evidence="5" type="ORF">ACJMK2_043924</name>
    <name evidence="6" type="ORF">ACJMK2_044205</name>
    <name evidence="7" type="ORF">ACJMK2_044207</name>
    <name evidence="8" type="ORF">ACJMK2_044208</name>
    <name evidence="9" type="ORF">ACJMK2_044209</name>
</gene>
<organism evidence="2 10">
    <name type="scientific">Sinanodonta woodiana</name>
    <name type="common">Chinese pond mussel</name>
    <name type="synonym">Anodonta woodiana</name>
    <dbReference type="NCBI Taxonomy" id="1069815"/>
    <lineage>
        <taxon>Eukaryota</taxon>
        <taxon>Metazoa</taxon>
        <taxon>Spiralia</taxon>
        <taxon>Lophotrochozoa</taxon>
        <taxon>Mollusca</taxon>
        <taxon>Bivalvia</taxon>
        <taxon>Autobranchia</taxon>
        <taxon>Heteroconchia</taxon>
        <taxon>Palaeoheterodonta</taxon>
        <taxon>Unionida</taxon>
        <taxon>Unionoidea</taxon>
        <taxon>Unionidae</taxon>
        <taxon>Unioninae</taxon>
        <taxon>Sinanodonta</taxon>
    </lineage>
</organism>
<evidence type="ECO:0000313" key="7">
    <source>
        <dbReference type="EMBL" id="KAL3866963.1"/>
    </source>
</evidence>
<feature type="signal peptide" evidence="1">
    <location>
        <begin position="1"/>
        <end position="23"/>
    </location>
</feature>
<evidence type="ECO:0000313" key="10">
    <source>
        <dbReference type="Proteomes" id="UP001634394"/>
    </source>
</evidence>
<dbReference type="EMBL" id="JBJQND010000009">
    <property type="protein sequence ID" value="KAL3866639.1"/>
    <property type="molecule type" value="Genomic_DNA"/>
</dbReference>
<evidence type="ECO:0000313" key="2">
    <source>
        <dbReference type="EMBL" id="KAL3866637.1"/>
    </source>
</evidence>
<dbReference type="EMBL" id="JBJQND010000009">
    <property type="protein sequence ID" value="KAL3866640.1"/>
    <property type="molecule type" value="Genomic_DNA"/>
</dbReference>
<evidence type="ECO:0000313" key="6">
    <source>
        <dbReference type="EMBL" id="KAL3866961.1"/>
    </source>
</evidence>
<dbReference type="EMBL" id="JBJQND010000009">
    <property type="protein sequence ID" value="KAL3866965.1"/>
    <property type="molecule type" value="Genomic_DNA"/>
</dbReference>